<dbReference type="SUPFAM" id="SSF55604">
    <property type="entry name" value="Glucose permease domain IIB"/>
    <property type="match status" value="1"/>
</dbReference>
<feature type="transmembrane region" description="Helical" evidence="12">
    <location>
        <begin position="353"/>
        <end position="375"/>
    </location>
</feature>
<dbReference type="Pfam" id="PF00367">
    <property type="entry name" value="PTS_EIIB"/>
    <property type="match status" value="1"/>
</dbReference>
<feature type="transmembrane region" description="Helical" evidence="12">
    <location>
        <begin position="434"/>
        <end position="450"/>
    </location>
</feature>
<evidence type="ECO:0000256" key="5">
    <source>
        <dbReference type="ARBA" id="ARBA00022679"/>
    </source>
</evidence>
<dbReference type="InterPro" id="IPR001996">
    <property type="entry name" value="PTS_IIB_1"/>
</dbReference>
<keyword evidence="3" id="KW-1003">Cell membrane</keyword>
<dbReference type="Pfam" id="PF02378">
    <property type="entry name" value="PTS_EIIC"/>
    <property type="match status" value="1"/>
</dbReference>
<dbReference type="PATRIC" id="fig|1423767.3.peg.1052"/>
<feature type="domain" description="PTS EIIB type-1" evidence="13">
    <location>
        <begin position="9"/>
        <end position="94"/>
    </location>
</feature>
<keyword evidence="8" id="KW-0418">Kinase</keyword>
<keyword evidence="10 12" id="KW-0472">Membrane</keyword>
<name>A0A0R1VKB8_9LACO</name>
<dbReference type="GO" id="GO:0016301">
    <property type="term" value="F:kinase activity"/>
    <property type="evidence" value="ECO:0007669"/>
    <property type="project" value="UniProtKB-KW"/>
</dbReference>
<organism evidence="15 16">
    <name type="scientific">Lactobacillus kitasatonis DSM 16761 = JCM 1039</name>
    <dbReference type="NCBI Taxonomy" id="1423767"/>
    <lineage>
        <taxon>Bacteria</taxon>
        <taxon>Bacillati</taxon>
        <taxon>Bacillota</taxon>
        <taxon>Bacilli</taxon>
        <taxon>Lactobacillales</taxon>
        <taxon>Lactobacillaceae</taxon>
        <taxon>Lactobacillus</taxon>
    </lineage>
</organism>
<dbReference type="GO" id="GO:0009401">
    <property type="term" value="P:phosphoenolpyruvate-dependent sugar phosphotransferase system"/>
    <property type="evidence" value="ECO:0007669"/>
    <property type="project" value="UniProtKB-KW"/>
</dbReference>
<dbReference type="InterPro" id="IPR013013">
    <property type="entry name" value="PTS_EIIC_1"/>
</dbReference>
<keyword evidence="7 12" id="KW-0812">Transmembrane</keyword>
<feature type="transmembrane region" description="Helical" evidence="12">
    <location>
        <begin position="269"/>
        <end position="294"/>
    </location>
</feature>
<feature type="transmembrane region" description="Helical" evidence="12">
    <location>
        <begin position="120"/>
        <end position="144"/>
    </location>
</feature>
<comment type="subcellular location">
    <subcellularLocation>
        <location evidence="1">Cell membrane</location>
        <topology evidence="1">Multi-pass membrane protein</topology>
    </subcellularLocation>
</comment>
<dbReference type="eggNOG" id="COG1264">
    <property type="taxonomic scope" value="Bacteria"/>
</dbReference>
<evidence type="ECO:0000313" key="16">
    <source>
        <dbReference type="Proteomes" id="UP000051307"/>
    </source>
</evidence>
<dbReference type="GO" id="GO:0005886">
    <property type="term" value="C:plasma membrane"/>
    <property type="evidence" value="ECO:0007669"/>
    <property type="project" value="UniProtKB-SubCell"/>
</dbReference>
<dbReference type="GO" id="GO:0008982">
    <property type="term" value="F:protein-N(PI)-phosphohistidine-sugar phosphotransferase activity"/>
    <property type="evidence" value="ECO:0007669"/>
    <property type="project" value="InterPro"/>
</dbReference>
<dbReference type="eggNOG" id="COG1263">
    <property type="taxonomic scope" value="Bacteria"/>
</dbReference>
<evidence type="ECO:0000256" key="3">
    <source>
        <dbReference type="ARBA" id="ARBA00022475"/>
    </source>
</evidence>
<protein>
    <submittedName>
        <fullName evidence="15">Uncharacterized protein</fullName>
    </submittedName>
</protein>
<evidence type="ECO:0000259" key="14">
    <source>
        <dbReference type="PROSITE" id="PS51103"/>
    </source>
</evidence>
<comment type="caution">
    <text evidence="15">The sequence shown here is derived from an EMBL/GenBank/DDBJ whole genome shotgun (WGS) entry which is preliminary data.</text>
</comment>
<evidence type="ECO:0000256" key="4">
    <source>
        <dbReference type="ARBA" id="ARBA00022597"/>
    </source>
</evidence>
<keyword evidence="5" id="KW-0808">Transferase</keyword>
<evidence type="ECO:0000256" key="9">
    <source>
        <dbReference type="ARBA" id="ARBA00022989"/>
    </source>
</evidence>
<keyword evidence="2" id="KW-0813">Transport</keyword>
<evidence type="ECO:0000256" key="2">
    <source>
        <dbReference type="ARBA" id="ARBA00022448"/>
    </source>
</evidence>
<keyword evidence="4" id="KW-0762">Sugar transport</keyword>
<accession>A0A0R1VKB8</accession>
<evidence type="ECO:0000256" key="10">
    <source>
        <dbReference type="ARBA" id="ARBA00023136"/>
    </source>
</evidence>
<dbReference type="Proteomes" id="UP000051307">
    <property type="component" value="Unassembled WGS sequence"/>
</dbReference>
<feature type="transmembrane region" description="Helical" evidence="12">
    <location>
        <begin position="306"/>
        <end position="322"/>
    </location>
</feature>
<dbReference type="GO" id="GO:0015771">
    <property type="term" value="P:trehalose transport"/>
    <property type="evidence" value="ECO:0007669"/>
    <property type="project" value="TreeGrafter"/>
</dbReference>
<dbReference type="AlphaFoldDB" id="A0A0R1VKB8"/>
<dbReference type="InterPro" id="IPR018113">
    <property type="entry name" value="PTrfase_EIIB_Cys"/>
</dbReference>
<keyword evidence="9 12" id="KW-1133">Transmembrane helix</keyword>
<evidence type="ECO:0000259" key="13">
    <source>
        <dbReference type="PROSITE" id="PS51098"/>
    </source>
</evidence>
<dbReference type="RefSeq" id="WP_025014998.1">
    <property type="nucleotide sequence ID" value="NZ_AZFU01000025.1"/>
</dbReference>
<dbReference type="InterPro" id="IPR050558">
    <property type="entry name" value="PTS_Sugar-Specific_Components"/>
</dbReference>
<sequence length="500" mass="52927">MADETKTFKQITDTIIPAIGGKDNAIEAFHCATRLRINLKDTSKVDKKTLMNMPLVKGVNINPTNKQLQIIFGPGLVDRVTAYFIKHTGIPAAGDSGDAEAVKEAGENDTKKKKGWFQNFLDDLTGVFTEILPGILAGGILIGLNNLLTQNVFGSQSIIQMVPGLSGVSKIIGIGAGGIFAMLPLIVCYSATKRYGGRPVLGLAIGAVMMSSSLPSMSDVATGAAKPMIANVFGWHVSMTSFGGQIIVALIMGWVVAKLDNYFQKHLPGVIQFVLAPMLTILFASLGLFLVIGPVGVALSKGITDALLWVANTLGVFGYAAFSGVQQLIVITGLHNMFGAVETQLLASTGHDFLNPLMSVALMGQGGGVVAYYILNHKNKKAREISISAFFSILFGISEPALFGINLEKKYPLVGGCIGGAIAGAFVYLVKLNAISFGTTGLTGIAIAAPEHNGYLMYFLANLIGVVFGCIFSLILSKFIKPSHEDEVGEKDASKYGQLN</sequence>
<keyword evidence="6" id="KW-0598">Phosphotransferase system</keyword>
<feature type="transmembrane region" description="Helical" evidence="12">
    <location>
        <begin position="456"/>
        <end position="476"/>
    </location>
</feature>
<dbReference type="InterPro" id="IPR003352">
    <property type="entry name" value="PTS_EIIC"/>
</dbReference>
<feature type="active site" description="Phosphocysteine intermediate; for EIIB activity" evidence="11">
    <location>
        <position position="31"/>
    </location>
</feature>
<evidence type="ECO:0000256" key="7">
    <source>
        <dbReference type="ARBA" id="ARBA00022692"/>
    </source>
</evidence>
<dbReference type="CDD" id="cd00212">
    <property type="entry name" value="PTS_IIB_glc"/>
    <property type="match status" value="1"/>
</dbReference>
<evidence type="ECO:0000256" key="6">
    <source>
        <dbReference type="ARBA" id="ARBA00022683"/>
    </source>
</evidence>
<reference evidence="15 16" key="1">
    <citation type="journal article" date="2015" name="Genome Announc.">
        <title>Expanding the biotechnology potential of lactobacilli through comparative genomics of 213 strains and associated genera.</title>
        <authorList>
            <person name="Sun Z."/>
            <person name="Harris H.M."/>
            <person name="McCann A."/>
            <person name="Guo C."/>
            <person name="Argimon S."/>
            <person name="Zhang W."/>
            <person name="Yang X."/>
            <person name="Jeffery I.B."/>
            <person name="Cooney J.C."/>
            <person name="Kagawa T.F."/>
            <person name="Liu W."/>
            <person name="Song Y."/>
            <person name="Salvetti E."/>
            <person name="Wrobel A."/>
            <person name="Rasinkangas P."/>
            <person name="Parkhill J."/>
            <person name="Rea M.C."/>
            <person name="O'Sullivan O."/>
            <person name="Ritari J."/>
            <person name="Douillard F.P."/>
            <person name="Paul Ross R."/>
            <person name="Yang R."/>
            <person name="Briner A.E."/>
            <person name="Felis G.E."/>
            <person name="de Vos W.M."/>
            <person name="Barrangou R."/>
            <person name="Klaenhammer T.R."/>
            <person name="Caufield P.W."/>
            <person name="Cui Y."/>
            <person name="Zhang H."/>
            <person name="O'Toole P.W."/>
        </authorList>
    </citation>
    <scope>NUCLEOTIDE SEQUENCE [LARGE SCALE GENOMIC DNA]</scope>
    <source>
        <strain evidence="15 16">DSM 16761</strain>
    </source>
</reference>
<dbReference type="EMBL" id="AZFU01000025">
    <property type="protein sequence ID" value="KRM03844.1"/>
    <property type="molecule type" value="Genomic_DNA"/>
</dbReference>
<evidence type="ECO:0000313" key="15">
    <source>
        <dbReference type="EMBL" id="KRM03844.1"/>
    </source>
</evidence>
<proteinExistence type="predicted"/>
<dbReference type="PROSITE" id="PS51103">
    <property type="entry name" value="PTS_EIIC_TYPE_1"/>
    <property type="match status" value="1"/>
</dbReference>
<dbReference type="PANTHER" id="PTHR30175:SF1">
    <property type="entry name" value="PTS SYSTEM ARBUTIN-, CELLOBIOSE-, AND SALICIN-SPECIFIC EIIBC COMPONENT-RELATED"/>
    <property type="match status" value="1"/>
</dbReference>
<evidence type="ECO:0000256" key="12">
    <source>
        <dbReference type="SAM" id="Phobius"/>
    </source>
</evidence>
<feature type="domain" description="PTS EIIC type-1" evidence="14">
    <location>
        <begin position="122"/>
        <end position="492"/>
    </location>
</feature>
<evidence type="ECO:0000256" key="11">
    <source>
        <dbReference type="PROSITE-ProRule" id="PRU00421"/>
    </source>
</evidence>
<feature type="transmembrane region" description="Helical" evidence="12">
    <location>
        <begin position="411"/>
        <end position="429"/>
    </location>
</feature>
<dbReference type="Gene3D" id="3.30.1360.60">
    <property type="entry name" value="Glucose permease domain IIB"/>
    <property type="match status" value="1"/>
</dbReference>
<dbReference type="OrthoDB" id="9769191at2"/>
<dbReference type="PANTHER" id="PTHR30175">
    <property type="entry name" value="PHOSPHOTRANSFERASE SYSTEM TRANSPORT PROTEIN"/>
    <property type="match status" value="1"/>
</dbReference>
<feature type="transmembrane region" description="Helical" evidence="12">
    <location>
        <begin position="171"/>
        <end position="192"/>
    </location>
</feature>
<feature type="transmembrane region" description="Helical" evidence="12">
    <location>
        <begin position="387"/>
        <end position="405"/>
    </location>
</feature>
<evidence type="ECO:0000256" key="8">
    <source>
        <dbReference type="ARBA" id="ARBA00022777"/>
    </source>
</evidence>
<evidence type="ECO:0000256" key="1">
    <source>
        <dbReference type="ARBA" id="ARBA00004651"/>
    </source>
</evidence>
<gene>
    <name evidence="15" type="ORF">FC59_GL001016</name>
</gene>
<dbReference type="InterPro" id="IPR036878">
    <property type="entry name" value="Glu_permease_IIB"/>
</dbReference>
<dbReference type="PROSITE" id="PS51098">
    <property type="entry name" value="PTS_EIIB_TYPE_1"/>
    <property type="match status" value="1"/>
</dbReference>
<feature type="transmembrane region" description="Helical" evidence="12">
    <location>
        <begin position="237"/>
        <end position="257"/>
    </location>
</feature>
<dbReference type="GO" id="GO:0090589">
    <property type="term" value="F:protein-phosphocysteine-trehalose phosphotransferase system transporter activity"/>
    <property type="evidence" value="ECO:0007669"/>
    <property type="project" value="TreeGrafter"/>
</dbReference>